<evidence type="ECO:0000313" key="1">
    <source>
        <dbReference type="EMBL" id="GAI56672.1"/>
    </source>
</evidence>
<comment type="caution">
    <text evidence="1">The sequence shown here is derived from an EMBL/GenBank/DDBJ whole genome shotgun (WGS) entry which is preliminary data.</text>
</comment>
<dbReference type="EMBL" id="BARV01036724">
    <property type="protein sequence ID" value="GAI56672.1"/>
    <property type="molecule type" value="Genomic_DNA"/>
</dbReference>
<proteinExistence type="predicted"/>
<organism evidence="1">
    <name type="scientific">marine sediment metagenome</name>
    <dbReference type="NCBI Taxonomy" id="412755"/>
    <lineage>
        <taxon>unclassified sequences</taxon>
        <taxon>metagenomes</taxon>
        <taxon>ecological metagenomes</taxon>
    </lineage>
</organism>
<sequence length="32" mass="3740">RFYAGFNYQGGSAEISLTYFLKDGYQWRDNAT</sequence>
<name>X1PK73_9ZZZZ</name>
<gene>
    <name evidence="1" type="ORF">S06H3_56991</name>
</gene>
<dbReference type="AlphaFoldDB" id="X1PK73"/>
<protein>
    <submittedName>
        <fullName evidence="1">Uncharacterized protein</fullName>
    </submittedName>
</protein>
<reference evidence="1" key="1">
    <citation type="journal article" date="2014" name="Front. Microbiol.">
        <title>High frequency of phylogenetically diverse reductive dehalogenase-homologous genes in deep subseafloor sedimentary metagenomes.</title>
        <authorList>
            <person name="Kawai M."/>
            <person name="Futagami T."/>
            <person name="Toyoda A."/>
            <person name="Takaki Y."/>
            <person name="Nishi S."/>
            <person name="Hori S."/>
            <person name="Arai W."/>
            <person name="Tsubouchi T."/>
            <person name="Morono Y."/>
            <person name="Uchiyama I."/>
            <person name="Ito T."/>
            <person name="Fujiyama A."/>
            <person name="Inagaki F."/>
            <person name="Takami H."/>
        </authorList>
    </citation>
    <scope>NUCLEOTIDE SEQUENCE</scope>
    <source>
        <strain evidence="1">Expedition CK06-06</strain>
    </source>
</reference>
<accession>X1PK73</accession>
<feature type="non-terminal residue" evidence="1">
    <location>
        <position position="1"/>
    </location>
</feature>